<dbReference type="GO" id="GO:0005771">
    <property type="term" value="C:multivesicular body"/>
    <property type="evidence" value="ECO:0007669"/>
    <property type="project" value="TreeGrafter"/>
</dbReference>
<evidence type="ECO:0000256" key="3">
    <source>
        <dbReference type="ARBA" id="ARBA00007895"/>
    </source>
</evidence>
<dbReference type="InterPro" id="IPR039431">
    <property type="entry name" value="Vta1/CALS_N"/>
</dbReference>
<keyword evidence="6" id="KW-0967">Endosome</keyword>
<reference evidence="12" key="1">
    <citation type="submission" date="2020-12" db="EMBL/GenBank/DDBJ databases">
        <title>Metabolic potential, ecology and presence of endohyphal bacteria is reflected in genomic diversity of Mucoromycotina.</title>
        <authorList>
            <person name="Muszewska A."/>
            <person name="Okrasinska A."/>
            <person name="Steczkiewicz K."/>
            <person name="Drgas O."/>
            <person name="Orlowska M."/>
            <person name="Perlinska-Lenart U."/>
            <person name="Aleksandrzak-Piekarczyk T."/>
            <person name="Szatraj K."/>
            <person name="Zielenkiewicz U."/>
            <person name="Pilsyk S."/>
            <person name="Malc E."/>
            <person name="Mieczkowski P."/>
            <person name="Kruszewska J.S."/>
            <person name="Biernat P."/>
            <person name="Pawlowska J."/>
        </authorList>
    </citation>
    <scope>NUCLEOTIDE SEQUENCE</scope>
    <source>
        <strain evidence="12">WA0000067209</strain>
    </source>
</reference>
<keyword evidence="13" id="KW-1185">Reference proteome</keyword>
<sequence length="371" mass="39492">MDSSPPEELKYLLPYLQRSQELQSREPIVAYYVHESAKYYAAKLALSKGPKNKNTEKYILSLLDELEAAKAKIGVNEAITDDMVGYAHIENFGLKVFENADNEDRSGRASKKTAKTFLAASVFLELLKTFGDIDPDVAGKIKYAKWKAADIIKAIREGRAPVPGPPGGEEAEDTDMLGGQPDEQPAATGGHPTTDTANQGGGADPSKPFISQFPSPPSNFTTAIPPTSPRQDALPPTNPGGFSTPAGGASQPPTQPPSGDNQYWQQPGNTTNTSDANTHTNIPPNKSSPSLPPASTFIPNVPRNTPPISNTPSPAGAAPVSLGPTEVAQAQKFAKFAISALTYDDVKTARDNLLKALNTIGYNQSNNFGFE</sequence>
<evidence type="ECO:0000256" key="6">
    <source>
        <dbReference type="ARBA" id="ARBA00022753"/>
    </source>
</evidence>
<name>A0A8H7PN00_MORIS</name>
<evidence type="ECO:0000259" key="10">
    <source>
        <dbReference type="Pfam" id="PF04652"/>
    </source>
</evidence>
<feature type="compositionally biased region" description="Polar residues" evidence="9">
    <location>
        <begin position="302"/>
        <end position="313"/>
    </location>
</feature>
<comment type="caution">
    <text evidence="12">The sequence shown here is derived from an EMBL/GenBank/DDBJ whole genome shotgun (WGS) entry which is preliminary data.</text>
</comment>
<dbReference type="GO" id="GO:0015031">
    <property type="term" value="P:protein transport"/>
    <property type="evidence" value="ECO:0007669"/>
    <property type="project" value="UniProtKB-KW"/>
</dbReference>
<dbReference type="OrthoDB" id="391137at2759"/>
<evidence type="ECO:0008006" key="14">
    <source>
        <dbReference type="Google" id="ProtNLM"/>
    </source>
</evidence>
<dbReference type="Gene3D" id="1.25.40.270">
    <property type="entry name" value="Vacuolar protein sorting-associated protein vta1"/>
    <property type="match status" value="1"/>
</dbReference>
<dbReference type="InterPro" id="IPR041212">
    <property type="entry name" value="Vta1_C"/>
</dbReference>
<feature type="region of interest" description="Disordered" evidence="9">
    <location>
        <begin position="157"/>
        <end position="320"/>
    </location>
</feature>
<dbReference type="GO" id="GO:0010008">
    <property type="term" value="C:endosome membrane"/>
    <property type="evidence" value="ECO:0007669"/>
    <property type="project" value="UniProtKB-SubCell"/>
</dbReference>
<comment type="similarity">
    <text evidence="3">Belongs to the VTA1 family.</text>
</comment>
<evidence type="ECO:0000256" key="8">
    <source>
        <dbReference type="ARBA" id="ARBA00023136"/>
    </source>
</evidence>
<feature type="compositionally biased region" description="Polar residues" evidence="9">
    <location>
        <begin position="257"/>
        <end position="289"/>
    </location>
</feature>
<evidence type="ECO:0000313" key="12">
    <source>
        <dbReference type="EMBL" id="KAG2177072.1"/>
    </source>
</evidence>
<comment type="subcellular location">
    <subcellularLocation>
        <location evidence="2">Cytoplasm</location>
    </subcellularLocation>
    <subcellularLocation>
        <location evidence="1">Endosome membrane</location>
        <topology evidence="1">Peripheral membrane protein</topology>
    </subcellularLocation>
</comment>
<organism evidence="12 13">
    <name type="scientific">Mortierella isabellina</name>
    <name type="common">Filamentous fungus</name>
    <name type="synonym">Umbelopsis isabellina</name>
    <dbReference type="NCBI Taxonomy" id="91625"/>
    <lineage>
        <taxon>Eukaryota</taxon>
        <taxon>Fungi</taxon>
        <taxon>Fungi incertae sedis</taxon>
        <taxon>Mucoromycota</taxon>
        <taxon>Mucoromycotina</taxon>
        <taxon>Umbelopsidomycetes</taxon>
        <taxon>Umbelopsidales</taxon>
        <taxon>Umbelopsidaceae</taxon>
        <taxon>Umbelopsis</taxon>
    </lineage>
</organism>
<dbReference type="Proteomes" id="UP000654370">
    <property type="component" value="Unassembled WGS sequence"/>
</dbReference>
<keyword evidence="5" id="KW-0963">Cytoplasm</keyword>
<gene>
    <name evidence="12" type="ORF">INT43_007728</name>
</gene>
<dbReference type="EMBL" id="JAEPQZ010000009">
    <property type="protein sequence ID" value="KAG2177072.1"/>
    <property type="molecule type" value="Genomic_DNA"/>
</dbReference>
<dbReference type="PANTHER" id="PTHR46009">
    <property type="entry name" value="VACUOLAR PROTEIN SORTING-ASSOCIATED PROTEIN VTA1 HOMOLOG"/>
    <property type="match status" value="1"/>
</dbReference>
<dbReference type="InterPro" id="IPR044538">
    <property type="entry name" value="Vta1-like"/>
</dbReference>
<evidence type="ECO:0000256" key="9">
    <source>
        <dbReference type="SAM" id="MobiDB-lite"/>
    </source>
</evidence>
<evidence type="ECO:0000259" key="11">
    <source>
        <dbReference type="Pfam" id="PF18097"/>
    </source>
</evidence>
<evidence type="ECO:0000256" key="4">
    <source>
        <dbReference type="ARBA" id="ARBA00022448"/>
    </source>
</evidence>
<protein>
    <recommendedName>
        <fullName evidence="14">DUF605-domain-containing protein</fullName>
    </recommendedName>
</protein>
<evidence type="ECO:0000313" key="13">
    <source>
        <dbReference type="Proteomes" id="UP000654370"/>
    </source>
</evidence>
<dbReference type="Pfam" id="PF18097">
    <property type="entry name" value="Vta1_C"/>
    <property type="match status" value="1"/>
</dbReference>
<evidence type="ECO:0000256" key="7">
    <source>
        <dbReference type="ARBA" id="ARBA00022927"/>
    </source>
</evidence>
<dbReference type="Gene3D" id="1.20.5.420">
    <property type="entry name" value="Immunoglobulin FC, subunit C"/>
    <property type="match status" value="1"/>
</dbReference>
<evidence type="ECO:0000256" key="1">
    <source>
        <dbReference type="ARBA" id="ARBA00004481"/>
    </source>
</evidence>
<dbReference type="GO" id="GO:0032511">
    <property type="term" value="P:late endosome to vacuole transport via multivesicular body sorting pathway"/>
    <property type="evidence" value="ECO:0007669"/>
    <property type="project" value="InterPro"/>
</dbReference>
<keyword evidence="7" id="KW-0653">Protein transport</keyword>
<keyword evidence="4" id="KW-0813">Transport</keyword>
<feature type="domain" description="Vta1/callose synthase N-terminal" evidence="10">
    <location>
        <begin position="13"/>
        <end position="157"/>
    </location>
</feature>
<accession>A0A8H7PN00</accession>
<dbReference type="Pfam" id="PF04652">
    <property type="entry name" value="Vta1"/>
    <property type="match status" value="1"/>
</dbReference>
<evidence type="ECO:0000256" key="5">
    <source>
        <dbReference type="ARBA" id="ARBA00022490"/>
    </source>
</evidence>
<proteinExistence type="inferred from homology"/>
<dbReference type="InterPro" id="IPR023175">
    <property type="entry name" value="Vta1/CALS_N_sf"/>
</dbReference>
<dbReference type="AlphaFoldDB" id="A0A8H7PN00"/>
<evidence type="ECO:0000256" key="2">
    <source>
        <dbReference type="ARBA" id="ARBA00004496"/>
    </source>
</evidence>
<feature type="domain" description="Vta1 C-terminal" evidence="11">
    <location>
        <begin position="325"/>
        <end position="358"/>
    </location>
</feature>
<dbReference type="PANTHER" id="PTHR46009:SF1">
    <property type="entry name" value="VACUOLAR PROTEIN SORTING-ASSOCIATED PROTEIN VTA1 HOMOLOG"/>
    <property type="match status" value="1"/>
</dbReference>
<keyword evidence="8" id="KW-0472">Membrane</keyword>